<evidence type="ECO:0000256" key="1">
    <source>
        <dbReference type="ARBA" id="ARBA00004651"/>
    </source>
</evidence>
<feature type="transmembrane region" description="Helical" evidence="9">
    <location>
        <begin position="130"/>
        <end position="149"/>
    </location>
</feature>
<comment type="caution">
    <text evidence="12">The sequence shown here is derived from an EMBL/GenBank/DDBJ whole genome shotgun (WGS) entry which is preliminary data.</text>
</comment>
<feature type="transmembrane region" description="Helical" evidence="9">
    <location>
        <begin position="236"/>
        <end position="257"/>
    </location>
</feature>
<sequence length="573" mass="63846">MKKYRDSLKQYGCCFLLGPFFMIIEACGEFILPFLNANMIDRGAAAGDISYILKNGLYMMLAAVVMLAGGVFGAYFAINGSSRLAADLREKTFAKIQTFSFSNIDDFSTGSLITRITNDVTQIQNFTQTLLRGCFRSPVMLIGAVGMSFALSPELAAVICVVIPFLALAIIWMIRTASPRYTQMQASLDGLNNRINETITNERVIKSFVREEYEKEKFSHINEQLMEKSIAALKMMILLQPISALAVNVTTLAVVWIAGRRIMVGSMEIGTLTAFITYLSQILTALNFLANIVLQGTRAAASDRRIMEILEAEVDLTDSQGKKKEQEVERGEIEFCHVSMRYFKKNRENVLEDVNLHILPGQFVGIVGSTGSGKSTLVSLILRLYDVDRGAVLVDGTDVRDYSLKRLRDKAAVVLQKNTLFSGTIAENLQWGNEKAGREEMDWACRISCADEFIRSFPDGYETELEQGGANLSGGQRQRLCIARALMKHPRILILDDSTSAVDTATDAKIRKSLERELPGVTKLIIAQRISSVMEADQIIVLENGRIADTGTHQELMKRCAPYREIYFSQKEE</sequence>
<keyword evidence="5" id="KW-0547">Nucleotide-binding</keyword>
<proteinExistence type="predicted"/>
<keyword evidence="6 12" id="KW-0067">ATP-binding</keyword>
<dbReference type="Gene3D" id="1.20.1560.10">
    <property type="entry name" value="ABC transporter type 1, transmembrane domain"/>
    <property type="match status" value="1"/>
</dbReference>
<dbReference type="GO" id="GO:0016887">
    <property type="term" value="F:ATP hydrolysis activity"/>
    <property type="evidence" value="ECO:0007669"/>
    <property type="project" value="InterPro"/>
</dbReference>
<gene>
    <name evidence="12" type="ORF">H9716_06210</name>
</gene>
<keyword evidence="4 9" id="KW-0812">Transmembrane</keyword>
<dbReference type="GO" id="GO:0005886">
    <property type="term" value="C:plasma membrane"/>
    <property type="evidence" value="ECO:0007669"/>
    <property type="project" value="UniProtKB-SubCell"/>
</dbReference>
<reference evidence="12" key="2">
    <citation type="submission" date="2021-04" db="EMBL/GenBank/DDBJ databases">
        <authorList>
            <person name="Gilroy R."/>
        </authorList>
    </citation>
    <scope>NUCLEOTIDE SEQUENCE</scope>
    <source>
        <strain evidence="12">CHK188-4685</strain>
    </source>
</reference>
<name>A0A9D2RM23_9FIRM</name>
<dbReference type="InterPro" id="IPR011527">
    <property type="entry name" value="ABC1_TM_dom"/>
</dbReference>
<feature type="transmembrane region" description="Helical" evidence="9">
    <location>
        <begin position="55"/>
        <end position="78"/>
    </location>
</feature>
<evidence type="ECO:0000256" key="5">
    <source>
        <dbReference type="ARBA" id="ARBA00022741"/>
    </source>
</evidence>
<feature type="transmembrane region" description="Helical" evidence="9">
    <location>
        <begin position="155"/>
        <end position="174"/>
    </location>
</feature>
<evidence type="ECO:0000259" key="10">
    <source>
        <dbReference type="PROSITE" id="PS50893"/>
    </source>
</evidence>
<reference evidence="12" key="1">
    <citation type="journal article" date="2021" name="PeerJ">
        <title>Extensive microbial diversity within the chicken gut microbiome revealed by metagenomics and culture.</title>
        <authorList>
            <person name="Gilroy R."/>
            <person name="Ravi A."/>
            <person name="Getino M."/>
            <person name="Pursley I."/>
            <person name="Horton D.L."/>
            <person name="Alikhan N.F."/>
            <person name="Baker D."/>
            <person name="Gharbi K."/>
            <person name="Hall N."/>
            <person name="Watson M."/>
            <person name="Adriaenssens E.M."/>
            <person name="Foster-Nyarko E."/>
            <person name="Jarju S."/>
            <person name="Secka A."/>
            <person name="Antonio M."/>
            <person name="Oren A."/>
            <person name="Chaudhuri R.R."/>
            <person name="La Ragione R."/>
            <person name="Hildebrand F."/>
            <person name="Pallen M.J."/>
        </authorList>
    </citation>
    <scope>NUCLEOTIDE SEQUENCE</scope>
    <source>
        <strain evidence="12">CHK188-4685</strain>
    </source>
</reference>
<dbReference type="InterPro" id="IPR003439">
    <property type="entry name" value="ABC_transporter-like_ATP-bd"/>
</dbReference>
<evidence type="ECO:0000313" key="13">
    <source>
        <dbReference type="Proteomes" id="UP000886804"/>
    </source>
</evidence>
<evidence type="ECO:0000259" key="11">
    <source>
        <dbReference type="PROSITE" id="PS50929"/>
    </source>
</evidence>
<keyword evidence="2" id="KW-0813">Transport</keyword>
<dbReference type="GO" id="GO:0005524">
    <property type="term" value="F:ATP binding"/>
    <property type="evidence" value="ECO:0007669"/>
    <property type="project" value="UniProtKB-KW"/>
</dbReference>
<evidence type="ECO:0000256" key="8">
    <source>
        <dbReference type="ARBA" id="ARBA00023136"/>
    </source>
</evidence>
<dbReference type="InterPro" id="IPR017871">
    <property type="entry name" value="ABC_transporter-like_CS"/>
</dbReference>
<keyword evidence="7 9" id="KW-1133">Transmembrane helix</keyword>
<dbReference type="CDD" id="cd18548">
    <property type="entry name" value="ABC_6TM_Tm287_like"/>
    <property type="match status" value="1"/>
</dbReference>
<dbReference type="PROSITE" id="PS50893">
    <property type="entry name" value="ABC_TRANSPORTER_2"/>
    <property type="match status" value="1"/>
</dbReference>
<organism evidence="12 13">
    <name type="scientific">Candidatus Enterocloster faecavium</name>
    <dbReference type="NCBI Taxonomy" id="2838560"/>
    <lineage>
        <taxon>Bacteria</taxon>
        <taxon>Bacillati</taxon>
        <taxon>Bacillota</taxon>
        <taxon>Clostridia</taxon>
        <taxon>Lachnospirales</taxon>
        <taxon>Lachnospiraceae</taxon>
        <taxon>Enterocloster</taxon>
    </lineage>
</organism>
<evidence type="ECO:0000256" key="4">
    <source>
        <dbReference type="ARBA" id="ARBA00022692"/>
    </source>
</evidence>
<dbReference type="Proteomes" id="UP000886804">
    <property type="component" value="Unassembled WGS sequence"/>
</dbReference>
<dbReference type="InterPro" id="IPR003593">
    <property type="entry name" value="AAA+_ATPase"/>
</dbReference>
<dbReference type="AlphaFoldDB" id="A0A9D2RM23"/>
<feature type="domain" description="ABC transmembrane type-1" evidence="11">
    <location>
        <begin position="16"/>
        <end position="298"/>
    </location>
</feature>
<dbReference type="PROSITE" id="PS00211">
    <property type="entry name" value="ABC_TRANSPORTER_1"/>
    <property type="match status" value="1"/>
</dbReference>
<dbReference type="InterPro" id="IPR039421">
    <property type="entry name" value="Type_1_exporter"/>
</dbReference>
<accession>A0A9D2RM23</accession>
<dbReference type="InterPro" id="IPR036640">
    <property type="entry name" value="ABC1_TM_sf"/>
</dbReference>
<dbReference type="Pfam" id="PF00005">
    <property type="entry name" value="ABC_tran"/>
    <property type="match status" value="1"/>
</dbReference>
<keyword evidence="3" id="KW-1003">Cell membrane</keyword>
<feature type="transmembrane region" description="Helical" evidence="9">
    <location>
        <begin position="12"/>
        <end position="35"/>
    </location>
</feature>
<evidence type="ECO:0000313" key="12">
    <source>
        <dbReference type="EMBL" id="HJB07447.1"/>
    </source>
</evidence>
<evidence type="ECO:0000256" key="9">
    <source>
        <dbReference type="SAM" id="Phobius"/>
    </source>
</evidence>
<evidence type="ECO:0000256" key="7">
    <source>
        <dbReference type="ARBA" id="ARBA00022989"/>
    </source>
</evidence>
<evidence type="ECO:0000256" key="2">
    <source>
        <dbReference type="ARBA" id="ARBA00022448"/>
    </source>
</evidence>
<dbReference type="SMART" id="SM00382">
    <property type="entry name" value="AAA"/>
    <property type="match status" value="1"/>
</dbReference>
<dbReference type="Gene3D" id="3.40.50.300">
    <property type="entry name" value="P-loop containing nucleotide triphosphate hydrolases"/>
    <property type="match status" value="1"/>
</dbReference>
<dbReference type="PANTHER" id="PTHR43394">
    <property type="entry name" value="ATP-DEPENDENT PERMEASE MDL1, MITOCHONDRIAL"/>
    <property type="match status" value="1"/>
</dbReference>
<feature type="domain" description="ABC transporter" evidence="10">
    <location>
        <begin position="333"/>
        <end position="569"/>
    </location>
</feature>
<dbReference type="GO" id="GO:0015421">
    <property type="term" value="F:ABC-type oligopeptide transporter activity"/>
    <property type="evidence" value="ECO:0007669"/>
    <property type="project" value="TreeGrafter"/>
</dbReference>
<dbReference type="InterPro" id="IPR027417">
    <property type="entry name" value="P-loop_NTPase"/>
</dbReference>
<dbReference type="PANTHER" id="PTHR43394:SF1">
    <property type="entry name" value="ATP-BINDING CASSETTE SUB-FAMILY B MEMBER 10, MITOCHONDRIAL"/>
    <property type="match status" value="1"/>
</dbReference>
<feature type="transmembrane region" description="Helical" evidence="9">
    <location>
        <begin position="269"/>
        <end position="294"/>
    </location>
</feature>
<dbReference type="SUPFAM" id="SSF52540">
    <property type="entry name" value="P-loop containing nucleoside triphosphate hydrolases"/>
    <property type="match status" value="1"/>
</dbReference>
<evidence type="ECO:0000256" key="3">
    <source>
        <dbReference type="ARBA" id="ARBA00022475"/>
    </source>
</evidence>
<keyword evidence="8 9" id="KW-0472">Membrane</keyword>
<dbReference type="FunFam" id="3.40.50.300:FF:000221">
    <property type="entry name" value="Multidrug ABC transporter ATP-binding protein"/>
    <property type="match status" value="1"/>
</dbReference>
<comment type="subcellular location">
    <subcellularLocation>
        <location evidence="1">Cell membrane</location>
        <topology evidence="1">Multi-pass membrane protein</topology>
    </subcellularLocation>
</comment>
<dbReference type="Pfam" id="PF00664">
    <property type="entry name" value="ABC_membrane"/>
    <property type="match status" value="1"/>
</dbReference>
<evidence type="ECO:0000256" key="6">
    <source>
        <dbReference type="ARBA" id="ARBA00022840"/>
    </source>
</evidence>
<protein>
    <submittedName>
        <fullName evidence="12">ABC transporter ATP-binding protein/permease</fullName>
    </submittedName>
</protein>
<dbReference type="SUPFAM" id="SSF90123">
    <property type="entry name" value="ABC transporter transmembrane region"/>
    <property type="match status" value="1"/>
</dbReference>
<dbReference type="EMBL" id="DWYS01000073">
    <property type="protein sequence ID" value="HJB07447.1"/>
    <property type="molecule type" value="Genomic_DNA"/>
</dbReference>
<dbReference type="PROSITE" id="PS50929">
    <property type="entry name" value="ABC_TM1F"/>
    <property type="match status" value="1"/>
</dbReference>